<keyword evidence="3" id="KW-1185">Reference proteome</keyword>
<gene>
    <name evidence="2" type="ORF">Tsubulata_050430</name>
</gene>
<proteinExistence type="predicted"/>
<evidence type="ECO:0000256" key="1">
    <source>
        <dbReference type="SAM" id="MobiDB-lite"/>
    </source>
</evidence>
<comment type="caution">
    <text evidence="2">The sequence shown here is derived from an EMBL/GenBank/DDBJ whole genome shotgun (WGS) entry which is preliminary data.</text>
</comment>
<dbReference type="AlphaFoldDB" id="A0A9Q0J5J3"/>
<evidence type="ECO:0000313" key="2">
    <source>
        <dbReference type="EMBL" id="KAJ4829258.1"/>
    </source>
</evidence>
<accession>A0A9Q0J5J3</accession>
<organism evidence="2 3">
    <name type="scientific">Turnera subulata</name>
    <dbReference type="NCBI Taxonomy" id="218843"/>
    <lineage>
        <taxon>Eukaryota</taxon>
        <taxon>Viridiplantae</taxon>
        <taxon>Streptophyta</taxon>
        <taxon>Embryophyta</taxon>
        <taxon>Tracheophyta</taxon>
        <taxon>Spermatophyta</taxon>
        <taxon>Magnoliopsida</taxon>
        <taxon>eudicotyledons</taxon>
        <taxon>Gunneridae</taxon>
        <taxon>Pentapetalae</taxon>
        <taxon>rosids</taxon>
        <taxon>fabids</taxon>
        <taxon>Malpighiales</taxon>
        <taxon>Passifloraceae</taxon>
        <taxon>Turnera</taxon>
    </lineage>
</organism>
<name>A0A9Q0J5J3_9ROSI</name>
<dbReference type="Proteomes" id="UP001141552">
    <property type="component" value="Unassembled WGS sequence"/>
</dbReference>
<feature type="non-terminal residue" evidence="2">
    <location>
        <position position="1"/>
    </location>
</feature>
<evidence type="ECO:0000313" key="3">
    <source>
        <dbReference type="Proteomes" id="UP001141552"/>
    </source>
</evidence>
<feature type="region of interest" description="Disordered" evidence="1">
    <location>
        <begin position="1"/>
        <end position="24"/>
    </location>
</feature>
<reference evidence="2" key="1">
    <citation type="submission" date="2022-02" db="EMBL/GenBank/DDBJ databases">
        <authorList>
            <person name="Henning P.M."/>
            <person name="McCubbin A.G."/>
            <person name="Shore J.S."/>
        </authorList>
    </citation>
    <scope>NUCLEOTIDE SEQUENCE</scope>
    <source>
        <strain evidence="2">F60SS</strain>
        <tissue evidence="2">Leaves</tissue>
    </source>
</reference>
<protein>
    <submittedName>
        <fullName evidence="2">Uncharacterized protein</fullName>
    </submittedName>
</protein>
<dbReference type="EMBL" id="JAKUCV010005946">
    <property type="protein sequence ID" value="KAJ4829258.1"/>
    <property type="molecule type" value="Genomic_DNA"/>
</dbReference>
<sequence length="124" mass="14110">GKNNKINTKHRIREGKGHESCPKSQSKNKFIAFEGIRNAKGGVKTNKRCCLLFQKKKTIKGKNNKINTKHRIREGKGHESCPKSQSKNKFIAFEGIRNAEGGVKTNKRCCLLFKKKRSKVKITK</sequence>
<reference evidence="2" key="2">
    <citation type="journal article" date="2023" name="Plants (Basel)">
        <title>Annotation of the Turnera subulata (Passifloraceae) Draft Genome Reveals the S-Locus Evolved after the Divergence of Turneroideae from Passifloroideae in a Stepwise Manner.</title>
        <authorList>
            <person name="Henning P.M."/>
            <person name="Roalson E.H."/>
            <person name="Mir W."/>
            <person name="McCubbin A.G."/>
            <person name="Shore J.S."/>
        </authorList>
    </citation>
    <scope>NUCLEOTIDE SEQUENCE</scope>
    <source>
        <strain evidence="2">F60SS</strain>
    </source>
</reference>